<dbReference type="CDD" id="cd18140">
    <property type="entry name" value="HLD_clamp_RFC"/>
    <property type="match status" value="1"/>
</dbReference>
<comment type="caution">
    <text evidence="9">The sequence shown here is derived from an EMBL/GenBank/DDBJ whole genome shotgun (WGS) entry which is preliminary data.</text>
</comment>
<feature type="compositionally biased region" description="Acidic residues" evidence="7">
    <location>
        <begin position="189"/>
        <end position="201"/>
    </location>
</feature>
<accession>K0SDP1</accession>
<dbReference type="Pfam" id="PF08519">
    <property type="entry name" value="RFC1"/>
    <property type="match status" value="1"/>
</dbReference>
<dbReference type="GO" id="GO:0006260">
    <property type="term" value="P:DNA replication"/>
    <property type="evidence" value="ECO:0007669"/>
    <property type="project" value="UniProtKB-KW"/>
</dbReference>
<evidence type="ECO:0000256" key="1">
    <source>
        <dbReference type="ARBA" id="ARBA00004123"/>
    </source>
</evidence>
<dbReference type="Gene3D" id="1.10.8.60">
    <property type="match status" value="1"/>
</dbReference>
<evidence type="ECO:0000313" key="10">
    <source>
        <dbReference type="Proteomes" id="UP000266841"/>
    </source>
</evidence>
<comment type="subcellular location">
    <subcellularLocation>
        <location evidence="1">Nucleus</location>
    </subcellularLocation>
</comment>
<dbReference type="Proteomes" id="UP000266841">
    <property type="component" value="Unassembled WGS sequence"/>
</dbReference>
<dbReference type="GO" id="GO:0005524">
    <property type="term" value="F:ATP binding"/>
    <property type="evidence" value="ECO:0007669"/>
    <property type="project" value="UniProtKB-KW"/>
</dbReference>
<dbReference type="SUPFAM" id="SSF48019">
    <property type="entry name" value="post-AAA+ oligomerization domain-like"/>
    <property type="match status" value="1"/>
</dbReference>
<comment type="similarity">
    <text evidence="2">Belongs to the activator 1 large subunit family.</text>
</comment>
<feature type="compositionally biased region" description="Acidic residues" evidence="7">
    <location>
        <begin position="109"/>
        <end position="121"/>
    </location>
</feature>
<evidence type="ECO:0000256" key="6">
    <source>
        <dbReference type="ARBA" id="ARBA00023242"/>
    </source>
</evidence>
<dbReference type="GO" id="GO:0005634">
    <property type="term" value="C:nucleus"/>
    <property type="evidence" value="ECO:0007669"/>
    <property type="project" value="UniProtKB-SubCell"/>
</dbReference>
<feature type="compositionally biased region" description="Polar residues" evidence="7">
    <location>
        <begin position="314"/>
        <end position="336"/>
    </location>
</feature>
<dbReference type="InterPro" id="IPR013725">
    <property type="entry name" value="DNA_replication_fac_RFC1_C"/>
</dbReference>
<feature type="region of interest" description="Disordered" evidence="7">
    <location>
        <begin position="555"/>
        <end position="598"/>
    </location>
</feature>
<dbReference type="Pfam" id="PF00004">
    <property type="entry name" value="AAA"/>
    <property type="match status" value="1"/>
</dbReference>
<reference evidence="9 10" key="1">
    <citation type="journal article" date="2012" name="Genome Biol.">
        <title>Genome and low-iron response of an oceanic diatom adapted to chronic iron limitation.</title>
        <authorList>
            <person name="Lommer M."/>
            <person name="Specht M."/>
            <person name="Roy A.S."/>
            <person name="Kraemer L."/>
            <person name="Andreson R."/>
            <person name="Gutowska M.A."/>
            <person name="Wolf J."/>
            <person name="Bergner S.V."/>
            <person name="Schilhabel M.B."/>
            <person name="Klostermeier U.C."/>
            <person name="Beiko R.G."/>
            <person name="Rosenstiel P."/>
            <person name="Hippler M."/>
            <person name="Laroche J."/>
        </authorList>
    </citation>
    <scope>NUCLEOTIDE SEQUENCE [LARGE SCALE GENOMIC DNA]</scope>
    <source>
        <strain evidence="9 10">CCMP1005</strain>
    </source>
</reference>
<feature type="compositionally biased region" description="Low complexity" evidence="7">
    <location>
        <begin position="560"/>
        <end position="570"/>
    </location>
</feature>
<protein>
    <recommendedName>
        <fullName evidence="8">AAA+ ATPase domain-containing protein</fullName>
    </recommendedName>
</protein>
<feature type="compositionally biased region" description="Polar residues" evidence="7">
    <location>
        <begin position="1"/>
        <end position="11"/>
    </location>
</feature>
<dbReference type="GO" id="GO:0003677">
    <property type="term" value="F:DNA binding"/>
    <property type="evidence" value="ECO:0007669"/>
    <property type="project" value="InterPro"/>
</dbReference>
<keyword evidence="6" id="KW-0539">Nucleus</keyword>
<feature type="region of interest" description="Disordered" evidence="7">
    <location>
        <begin position="452"/>
        <end position="496"/>
    </location>
</feature>
<dbReference type="AlphaFoldDB" id="K0SDP1"/>
<feature type="compositionally biased region" description="Basic and acidic residues" evidence="7">
    <location>
        <begin position="47"/>
        <end position="70"/>
    </location>
</feature>
<keyword evidence="3" id="KW-0235">DNA replication</keyword>
<dbReference type="GO" id="GO:0016887">
    <property type="term" value="F:ATP hydrolysis activity"/>
    <property type="evidence" value="ECO:0007669"/>
    <property type="project" value="InterPro"/>
</dbReference>
<dbReference type="SUPFAM" id="SSF52540">
    <property type="entry name" value="P-loop containing nucleoside triphosphate hydrolases"/>
    <property type="match status" value="1"/>
</dbReference>
<dbReference type="SMART" id="SM00382">
    <property type="entry name" value="AAA"/>
    <property type="match status" value="1"/>
</dbReference>
<evidence type="ECO:0000256" key="7">
    <source>
        <dbReference type="SAM" id="MobiDB-lite"/>
    </source>
</evidence>
<dbReference type="Pfam" id="PF25361">
    <property type="entry name" value="AAA_lid_RFC1"/>
    <property type="match status" value="1"/>
</dbReference>
<dbReference type="OrthoDB" id="446168at2759"/>
<dbReference type="eggNOG" id="KOG1968">
    <property type="taxonomic scope" value="Eukaryota"/>
</dbReference>
<organism evidence="9 10">
    <name type="scientific">Thalassiosira oceanica</name>
    <name type="common">Marine diatom</name>
    <dbReference type="NCBI Taxonomy" id="159749"/>
    <lineage>
        <taxon>Eukaryota</taxon>
        <taxon>Sar</taxon>
        <taxon>Stramenopiles</taxon>
        <taxon>Ochrophyta</taxon>
        <taxon>Bacillariophyta</taxon>
        <taxon>Coscinodiscophyceae</taxon>
        <taxon>Thalassiosirophycidae</taxon>
        <taxon>Thalassiosirales</taxon>
        <taxon>Thalassiosiraceae</taxon>
        <taxon>Thalassiosira</taxon>
    </lineage>
</organism>
<evidence type="ECO:0000259" key="8">
    <source>
        <dbReference type="SMART" id="SM00382"/>
    </source>
</evidence>
<dbReference type="InterPro" id="IPR036420">
    <property type="entry name" value="BRCT_dom_sf"/>
</dbReference>
<dbReference type="OMA" id="PELRMNY"/>
<feature type="compositionally biased region" description="Basic residues" evidence="7">
    <location>
        <begin position="208"/>
        <end position="234"/>
    </location>
</feature>
<dbReference type="InterPro" id="IPR012178">
    <property type="entry name" value="RFC1"/>
</dbReference>
<dbReference type="EMBL" id="AGNL01018441">
    <property type="protein sequence ID" value="EJK63089.1"/>
    <property type="molecule type" value="Genomic_DNA"/>
</dbReference>
<feature type="region of interest" description="Disordered" evidence="7">
    <location>
        <begin position="622"/>
        <end position="643"/>
    </location>
</feature>
<dbReference type="GO" id="GO:0003689">
    <property type="term" value="F:DNA clamp loader activity"/>
    <property type="evidence" value="ECO:0007669"/>
    <property type="project" value="InterPro"/>
</dbReference>
<dbReference type="InterPro" id="IPR047854">
    <property type="entry name" value="RFC_lid"/>
</dbReference>
<dbReference type="InterPro" id="IPR003593">
    <property type="entry name" value="AAA+_ATPase"/>
</dbReference>
<dbReference type="SUPFAM" id="SSF52113">
    <property type="entry name" value="BRCT domain"/>
    <property type="match status" value="1"/>
</dbReference>
<dbReference type="GO" id="GO:0006281">
    <property type="term" value="P:DNA repair"/>
    <property type="evidence" value="ECO:0007669"/>
    <property type="project" value="InterPro"/>
</dbReference>
<dbReference type="Gene3D" id="1.20.272.10">
    <property type="match status" value="1"/>
</dbReference>
<keyword evidence="4" id="KW-0547">Nucleotide-binding</keyword>
<evidence type="ECO:0000256" key="4">
    <source>
        <dbReference type="ARBA" id="ARBA00022741"/>
    </source>
</evidence>
<dbReference type="Gene3D" id="3.40.50.10190">
    <property type="entry name" value="BRCT domain"/>
    <property type="match status" value="1"/>
</dbReference>
<feature type="compositionally biased region" description="Low complexity" evidence="7">
    <location>
        <begin position="475"/>
        <end position="496"/>
    </location>
</feature>
<feature type="region of interest" description="Disordered" evidence="7">
    <location>
        <begin position="1"/>
        <end position="252"/>
    </location>
</feature>
<sequence>DEVQVKTSKNSFAKKKWAVDSDDSSSSEDERRHGKSLSSSRGRKKGRDNDSSDESDSRKKQRKQPEKAVDVKSGGGKKTTKITMAEDDSESDFEFKPLDGGGKKPQPDSSDDDDDDDDDSDPPPPKKKPARAAPAAKKSRRKEDSKFDTSDEDVRPKSKAAKKKVGKTDDWSSDSDEDFKPKSKAESAGSDEDDEDEEWASEEDKPKPKPVKKKRSASPKKKSTAKKPAAKKAKAEKTPAGPPKYHPPSSKLIESIPLLAGSDIINKPHAASADLPSLPNNNPNFSIDPFTPRCLEGLTFVFSGILTTNPSKTLKDSASISLSSPSKGDYYSNRNAESGDPNVELARDTASDLIKMLGGRVTSAVSSKTDYLVLGSVLEDGRGVEEGSKFRKTTELWNQWKSKWNGNWPSEDRKVRAKKDYDPNNLVEVIRGVYELYGLVSHLSEWKLGTLGDEERREVEEARAERTGTVKKEASAPAAVAAAGNPNAAKPAASNNPYAKSAAVNNPYAKPAASNPYAKKNAASNNPYAKAGGGGNNPYAKSTGMSAAEKLKALHEKNHGTSSSSSGTTTHPSGKELGPNALWADKYSPSSSRDILGNGDSVKKLKRWLNEWEGTFMDSKRKVGSLTNPNPNAPKKAALLSGPPGIGKTTTATLVARETGRDVLELNASDARSKKALTEALGDVTGSHVICFDKSKAKVSDNERRDRSWEMILVGLYSKLYCWKCDLTLLLCCRTCTTILRNAVWRNVKGNDKHQKRVIIMDEVDGMGAGDRSGMAELIQMIKKSKVPIICICNDRQSQKVKSLAQYCLDLRYRRPTKGVIAKRAMHIGKLEGMEVEQNAAESIAESCGNDIRQVLNALQMDRQSDINKDEVLRVSMFDACRTICEGAKNLAGADARAANASLMKRTDAFFVDYALMGLMVHQNYPKVLTGMYNRAKVNDDDDEEEAALNAVYDATEAMSDFGLVEEHLRGGDQNWSLLPLCSILAVKVGHHAGGPNGGFVGGNPEFAGWLGKNSSRGKRMRLLQELRRHLNHRVSADAPELRMNYLPRHEAAVQ</sequence>
<keyword evidence="5" id="KW-0067">ATP-binding</keyword>
<dbReference type="InterPro" id="IPR008921">
    <property type="entry name" value="DNA_pol3_clamp-load_cplx_C"/>
</dbReference>
<dbReference type="InterPro" id="IPR003959">
    <property type="entry name" value="ATPase_AAA_core"/>
</dbReference>
<dbReference type="GO" id="GO:0005663">
    <property type="term" value="C:DNA replication factor C complex"/>
    <property type="evidence" value="ECO:0007669"/>
    <property type="project" value="InterPro"/>
</dbReference>
<dbReference type="InterPro" id="IPR027417">
    <property type="entry name" value="P-loop_NTPase"/>
</dbReference>
<feature type="compositionally biased region" description="Basic and acidic residues" evidence="7">
    <location>
        <begin position="93"/>
        <end position="106"/>
    </location>
</feature>
<evidence type="ECO:0000256" key="5">
    <source>
        <dbReference type="ARBA" id="ARBA00022840"/>
    </source>
</evidence>
<evidence type="ECO:0000313" key="9">
    <source>
        <dbReference type="EMBL" id="EJK63089.1"/>
    </source>
</evidence>
<dbReference type="PIRSF" id="PIRSF036578">
    <property type="entry name" value="RFC1"/>
    <property type="match status" value="1"/>
</dbReference>
<dbReference type="Gene3D" id="3.40.50.300">
    <property type="entry name" value="P-loop containing nucleotide triphosphate hydrolases"/>
    <property type="match status" value="1"/>
</dbReference>
<feature type="compositionally biased region" description="Basic and acidic residues" evidence="7">
    <location>
        <begin position="141"/>
        <end position="156"/>
    </location>
</feature>
<name>K0SDP1_THAOC</name>
<feature type="region of interest" description="Disordered" evidence="7">
    <location>
        <begin position="314"/>
        <end position="341"/>
    </location>
</feature>
<proteinExistence type="inferred from homology"/>
<dbReference type="PANTHER" id="PTHR23389">
    <property type="entry name" value="CHROMOSOME TRANSMISSION FIDELITY FACTOR 18"/>
    <property type="match status" value="1"/>
</dbReference>
<gene>
    <name evidence="9" type="ORF">THAOC_16273</name>
</gene>
<keyword evidence="10" id="KW-1185">Reference proteome</keyword>
<feature type="compositionally biased region" description="Basic and acidic residues" evidence="7">
    <location>
        <begin position="453"/>
        <end position="474"/>
    </location>
</feature>
<dbReference type="PANTHER" id="PTHR23389:SF6">
    <property type="entry name" value="REPLICATION FACTOR C SUBUNIT 1"/>
    <property type="match status" value="1"/>
</dbReference>
<feature type="non-terminal residue" evidence="9">
    <location>
        <position position="1"/>
    </location>
</feature>
<evidence type="ECO:0000256" key="2">
    <source>
        <dbReference type="ARBA" id="ARBA00006116"/>
    </source>
</evidence>
<feature type="domain" description="AAA+ ATPase" evidence="8">
    <location>
        <begin position="634"/>
        <end position="817"/>
    </location>
</feature>
<evidence type="ECO:0000256" key="3">
    <source>
        <dbReference type="ARBA" id="ARBA00022705"/>
    </source>
</evidence>
<dbReference type="CDD" id="cd00009">
    <property type="entry name" value="AAA"/>
    <property type="match status" value="1"/>
</dbReference>